<evidence type="ECO:0000259" key="1">
    <source>
        <dbReference type="Pfam" id="PF08378"/>
    </source>
</evidence>
<reference evidence="2 3" key="1">
    <citation type="journal article" date="2015" name="Genome Announc.">
        <title>Draft Genome Sequence of Filamentous Marine Cyanobacterium Lyngbya confervoides Strain BDU141951.</title>
        <authorList>
            <person name="Chandrababunaidu M.M."/>
            <person name="Sen D."/>
            <person name="Tripathy S."/>
        </authorList>
    </citation>
    <scope>NUCLEOTIDE SEQUENCE [LARGE SCALE GENOMIC DNA]</scope>
    <source>
        <strain evidence="2 3">BDU141951</strain>
    </source>
</reference>
<comment type="caution">
    <text evidence="2">The sequence shown here is derived from an EMBL/GenBank/DDBJ whole genome shotgun (WGS) entry which is preliminary data.</text>
</comment>
<dbReference type="Gene3D" id="3.40.50.300">
    <property type="entry name" value="P-loop containing nucleotide triphosphate hydrolases"/>
    <property type="match status" value="1"/>
</dbReference>
<accession>A0ABD4T2W1</accession>
<proteinExistence type="predicted"/>
<dbReference type="Pfam" id="PF08378">
    <property type="entry name" value="NERD"/>
    <property type="match status" value="1"/>
</dbReference>
<organism evidence="2 3">
    <name type="scientific">Lyngbya confervoides BDU141951</name>
    <dbReference type="NCBI Taxonomy" id="1574623"/>
    <lineage>
        <taxon>Bacteria</taxon>
        <taxon>Bacillati</taxon>
        <taxon>Cyanobacteriota</taxon>
        <taxon>Cyanophyceae</taxon>
        <taxon>Oscillatoriophycideae</taxon>
        <taxon>Oscillatoriales</taxon>
        <taxon>Microcoleaceae</taxon>
        <taxon>Lyngbya</taxon>
    </lineage>
</organism>
<keyword evidence="3" id="KW-1185">Reference proteome</keyword>
<evidence type="ECO:0000313" key="2">
    <source>
        <dbReference type="EMBL" id="MCM1982882.1"/>
    </source>
</evidence>
<dbReference type="Proteomes" id="UP000031561">
    <property type="component" value="Unassembled WGS sequence"/>
</dbReference>
<evidence type="ECO:0000313" key="3">
    <source>
        <dbReference type="Proteomes" id="UP000031561"/>
    </source>
</evidence>
<dbReference type="EMBL" id="JTHE03000047">
    <property type="protein sequence ID" value="MCM1982882.1"/>
    <property type="molecule type" value="Genomic_DNA"/>
</dbReference>
<dbReference type="RefSeq" id="WP_166281564.1">
    <property type="nucleotide sequence ID" value="NZ_JTHE03000047.1"/>
</dbReference>
<gene>
    <name evidence="2" type="ORF">QQ91_0008610</name>
</gene>
<dbReference type="AlphaFoldDB" id="A0ABD4T2W1"/>
<dbReference type="InterPro" id="IPR027417">
    <property type="entry name" value="P-loop_NTPase"/>
</dbReference>
<dbReference type="InterPro" id="IPR011528">
    <property type="entry name" value="NERD"/>
</dbReference>
<feature type="domain" description="NERD" evidence="1">
    <location>
        <begin position="28"/>
        <end position="105"/>
    </location>
</feature>
<sequence length="569" mass="64536">MTTHENRIFDALLGKLEEIWGSSEEIVLLLGNFQCQGSEIDAAVLKKNSITVIDFKDYGGLIKFSENGRWLADGIEIKGGNKPNPFIQIKDNKFALLKVLEKVQFSSGNQPNLGHISGLALFHKPIKFDEKQLPPNIERWFHVVDFDHAVERLSQITSREINLSNQDLERISEALSIPEYVPVGSGTKAATSSVKGFDRERIEFPDSLHHAISQVETFLESPERIMILTGMIGTGIEQVMIATASVALKNGRNFTILAPNHRIALRYEIEADSIYTHIYSANPKLDKEKFVYELLENKEVGNHLYIVGDAHLISDSIFETDDSRYGSGQLLTDFLNFSGISDSERQIIFLGDPFQLTRGKADESALCNDRLQAITSFKVNEVYLDRILSDQENSLFVINCLRLAQCIKEEAFNQIHIATNTSQVIEAPSEQISKHQILEKLFIEDPKSTKFISFTHAETNQINNWIRRKVFGRADNISPGDIVHIHNSFSVRNKDDLERPIYVSNDSFAEIIAVREDVEPVVQSLKGRDKPITVHFLKIQARLFHDFKEVEFLCLKNYLYAGHLEKLAF</sequence>
<name>A0ABD4T2W1_9CYAN</name>
<protein>
    <submittedName>
        <fullName evidence="2">NERD domain-containing protein</fullName>
    </submittedName>
</protein>